<sequence>MKKIIIPILIILFSSLTNAQNNTQNFKELWNEVQKFELDNLPKSALKVVETIYAKAKKDNNTSQIIKSLLYKSKFALTLEENAQLLIVNNLKKEISENAFPTKNILESILADVYWQYFQQNRWKFYNRTTTEEKVDSTDFRTWDLKTIFTEVQHHYNNSLNNSLEAQLTKLDNFDEIIDSSKDSKKFRPTLYDFLAHRAIDFFKNEEQNITRPSYKFEINDEFLLGNNIIFTSKIITSKDSISNHLQALKIYKNLTLFHLKDNNPTALINLTLERLNFVYTNTILNNKEALYLTTLQQLKEQFKNNEASTEIDYEIAKLFNEQANLYNPKTATTHQFKRKEALEVCNKAIANYPTSNGAKKCEILKDHILSKHITIKTENYVPIETNARLLIEYKNLEKVYFTAFKIDKNQQNKFNKIYNDSLKTEFINTLNPSLKWETTLKNESDFQQHATEVLLPKMSAGNYLIIATVTKELKYDDKIFAYNYIQVTNIAFIENRENNLYVYQVVDRNTGKPIEKAQVNLKNYNTSKYNKAINKNFVTNSFGTFTYKPKNSHRNIIATVKTENDNATFGDFYLYENRYKNPINDHKKPLIKSFIFTDRSIYRPGQTIYFKSISLKSLDDKTEVYTNDFVEVSLKNPNGELVKKYNLKLNEFGSVSGEFILPTNGLNGAYTIFINKSSENGNNYNAVNFNYTSQSIAVEEYKRPKFETSFKPVTETYKLNDSVTVFGEATAYAGSTISNAKVTYRVKRTANFPRWYSWRLPNYYQSEDLEISQGKTITNNDGSYKITFKALPDLKVSKESLPTFNYTVYADVTDINGETRSAETLVKVGYHALEATVSIPSKIDKNAKDNSVIINTTNLNNQFIPTKGTLKIYKLKAPKNPLRNRPWEAPDYQGFTKAEFEKLFPHDPYSNEENDINNWELGNLVFEKEFNTKNSKKIELGNLKKWESGNYKIILECKDSFNQQVIDEQLFELYEKNENVIADNTLFVINTDKDVYKPNETVNLQIGSASKDITVMVSIEKNHSVIATYYIHLNNQTKTIKIPVSETDLGGFAIKYYFVNYNSFQNGTLLISVPHPQKELQIETLTFRDKLQPGSTQTWSFKISGNTAEKLTSEVLASMYDASLDAFKTHNWQFNPINYPTYYSYSNSNANNSFKTLQFVVKNQTFKNLNFPTQNYDALNWFGFSFNNNYWVKQQYLNSIREVIVKNTFDATKPAGYIYGTVYDSDGLPLPGVSIIVKGTTVGVTSDFDGKYTIKATKGDKLTFSFIGMNTSEVTIDKNNIISVFLSESSESLDEVVVTALGIKRNNKVLNYEVNEGLQVETVADSEIVLRGNASLDSKAQPIYIVDGVVYEENPNLNPDEIASVNVLKDAAATALYGAKAANGVIIITTKSGSSKTENELLKVQTRKDFKETAFFYPHLTTDKDGAISFNFTIPEALTRWKLQLLAHTKDATSAIKTLTTVTQKELMVIPNPPRFLREGDEIVFSSKIANLSDKKLNGFAQLILTDAISGKEINHLIKNSSTTQNFTVDEKGNTNVSWKLITPEGIQAIQYKIVAKAGDFSDGEQNALPVLSNRMLVTETLPMWVRSNQTKTFNLNKLKNNTSTTLSNHKLTLEITSNPAWYAVQSLPYLMEYPYECAEQTFSRYYSNTLASHILKSNPRIQEVFNQWQTSDALVSNLEKNEELKSIIIQETPWLRDAQSETEQKKRIALLFDLNKLNNEQEIAIKKLEEMQFGNGGFPWFKGSNYPNRYITQHIATGFGHLQQLNVDLNADSEKIQNIIKKAVRFLDDDIEDDYKKLLVEAKKIREKANNKQQGLKDEEAYLNSNHLGHIQLQYLYMRSFYTTIKIDKNLQTAIDYYTNQSATYWKDFNLYSKGLIALIQHRNGNKVLTAAILKSLKENSIVSEELGMYWKENTPSWYWYQAPIETQALLIEVFSEIENDITTVDELKIWLLKNKQTNSWKTTKQTTEAVYALLLQGSDWLAVNETIDVTVGNKKIEPSKLENVKIEAGTGYYKTAWNGSEITNEMANVTIAKKDKGIAWGSLYWQYFEDLDKITSAETPLKLSKKLFLKTNSDTGKKLTEIKETSTLKVGDLISVRIELKVDRPMEFVHMKDMRASGLEPINVLSSYKYQDNLGYYESTKDAATNFFFDYLPKGVYVFEYDLRVNNAGNFSNGITTIQSMYAPEFSIHSKGVRIKIEN</sequence>
<dbReference type="Pfam" id="PF07703">
    <property type="entry name" value="A2M_BRD"/>
    <property type="match status" value="1"/>
</dbReference>
<dbReference type="Gene3D" id="1.50.10.20">
    <property type="match status" value="1"/>
</dbReference>
<comment type="similarity">
    <text evidence="1">Belongs to the protease inhibitor I39 (alpha-2-macroglobulin) family. Bacterial alpha-2-macroglobulin subfamily.</text>
</comment>
<dbReference type="Proteomes" id="UP000199312">
    <property type="component" value="Unassembled WGS sequence"/>
</dbReference>
<accession>A0A1I6R650</accession>
<feature type="domain" description="Alpha-2-macroglobulin bait region" evidence="4">
    <location>
        <begin position="988"/>
        <end position="1128"/>
    </location>
</feature>
<keyword evidence="2" id="KW-0175">Coiled coil</keyword>
<keyword evidence="3" id="KW-0732">Signal</keyword>
<dbReference type="InterPro" id="IPR012910">
    <property type="entry name" value="Plug_dom"/>
</dbReference>
<name>A0A1I6R650_9FLAO</name>
<evidence type="ECO:0000256" key="1">
    <source>
        <dbReference type="ARBA" id="ARBA00010556"/>
    </source>
</evidence>
<keyword evidence="6" id="KW-0675">Receptor</keyword>
<dbReference type="Pfam" id="PF00207">
    <property type="entry name" value="A2M"/>
    <property type="match status" value="1"/>
</dbReference>
<dbReference type="InterPro" id="IPR002890">
    <property type="entry name" value="MG2"/>
</dbReference>
<dbReference type="InterPro" id="IPR041246">
    <property type="entry name" value="Bact_MG10"/>
</dbReference>
<dbReference type="InterPro" id="IPR008969">
    <property type="entry name" value="CarboxyPept-like_regulatory"/>
</dbReference>
<dbReference type="InterPro" id="IPR001599">
    <property type="entry name" value="Macroglobln_a2"/>
</dbReference>
<dbReference type="SUPFAM" id="SSF49464">
    <property type="entry name" value="Carboxypeptidase regulatory domain-like"/>
    <property type="match status" value="1"/>
</dbReference>
<dbReference type="SUPFAM" id="SSF56935">
    <property type="entry name" value="Porins"/>
    <property type="match status" value="1"/>
</dbReference>
<feature type="chain" id="PRO_5011751403" evidence="3">
    <location>
        <begin position="20"/>
        <end position="2202"/>
    </location>
</feature>
<dbReference type="Pfam" id="PF07715">
    <property type="entry name" value="Plug"/>
    <property type="match status" value="1"/>
</dbReference>
<evidence type="ECO:0000259" key="4">
    <source>
        <dbReference type="SMART" id="SM01359"/>
    </source>
</evidence>
<dbReference type="RefSeq" id="WP_090226484.1">
    <property type="nucleotide sequence ID" value="NZ_FOZP01000005.1"/>
</dbReference>
<dbReference type="SUPFAM" id="SSF48239">
    <property type="entry name" value="Terpenoid cyclases/Protein prenyltransferases"/>
    <property type="match status" value="1"/>
</dbReference>
<evidence type="ECO:0000313" key="7">
    <source>
        <dbReference type="Proteomes" id="UP000199312"/>
    </source>
</evidence>
<dbReference type="SMART" id="SM01419">
    <property type="entry name" value="Thiol-ester_cl"/>
    <property type="match status" value="1"/>
</dbReference>
<dbReference type="SMART" id="SM01359">
    <property type="entry name" value="A2M_N_2"/>
    <property type="match status" value="1"/>
</dbReference>
<dbReference type="Pfam" id="PF01835">
    <property type="entry name" value="MG2"/>
    <property type="match status" value="1"/>
</dbReference>
<reference evidence="7" key="1">
    <citation type="submission" date="2016-10" db="EMBL/GenBank/DDBJ databases">
        <authorList>
            <person name="Varghese N."/>
            <person name="Submissions S."/>
        </authorList>
    </citation>
    <scope>NUCLEOTIDE SEQUENCE [LARGE SCALE GENOMIC DNA]</scope>
    <source>
        <strain evidence="7">DSM 24450</strain>
    </source>
</reference>
<dbReference type="InterPro" id="IPR047565">
    <property type="entry name" value="Alpha-macroglob_thiol-ester_cl"/>
</dbReference>
<dbReference type="Gene3D" id="2.60.40.1120">
    <property type="entry name" value="Carboxypeptidase-like, regulatory domain"/>
    <property type="match status" value="1"/>
</dbReference>
<dbReference type="InterPro" id="IPR011625">
    <property type="entry name" value="A2M_N_BRD"/>
</dbReference>
<dbReference type="PANTHER" id="PTHR40094">
    <property type="entry name" value="ALPHA-2-MACROGLOBULIN HOMOLOG"/>
    <property type="match status" value="1"/>
</dbReference>
<gene>
    <name evidence="6" type="ORF">SAMN04488006_2283</name>
</gene>
<dbReference type="InterPro" id="IPR051802">
    <property type="entry name" value="YfhM-like"/>
</dbReference>
<dbReference type="Gene3D" id="2.170.130.10">
    <property type="entry name" value="TonB-dependent receptor, plug domain"/>
    <property type="match status" value="1"/>
</dbReference>
<dbReference type="Pfam" id="PF17973">
    <property type="entry name" value="bMG10"/>
    <property type="match status" value="1"/>
</dbReference>
<dbReference type="GO" id="GO:0004866">
    <property type="term" value="F:endopeptidase inhibitor activity"/>
    <property type="evidence" value="ECO:0007669"/>
    <property type="project" value="InterPro"/>
</dbReference>
<dbReference type="PANTHER" id="PTHR40094:SF1">
    <property type="entry name" value="UBIQUITIN DOMAIN-CONTAINING PROTEIN"/>
    <property type="match status" value="1"/>
</dbReference>
<evidence type="ECO:0000256" key="3">
    <source>
        <dbReference type="SAM" id="SignalP"/>
    </source>
</evidence>
<dbReference type="NCBIfam" id="TIGR04057">
    <property type="entry name" value="SusC_RagA_signa"/>
    <property type="match status" value="1"/>
</dbReference>
<dbReference type="Pfam" id="PF13715">
    <property type="entry name" value="CarbopepD_reg_2"/>
    <property type="match status" value="1"/>
</dbReference>
<proteinExistence type="inferred from homology"/>
<protein>
    <submittedName>
        <fullName evidence="6">TonB-dependent outer membrane receptor, SusC/RagA subfamily, signature region</fullName>
    </submittedName>
</protein>
<dbReference type="InterPro" id="IPR008930">
    <property type="entry name" value="Terpenoid_cyclase/PrenylTrfase"/>
</dbReference>
<keyword evidence="7" id="KW-1185">Reference proteome</keyword>
<dbReference type="EMBL" id="FOZP01000005">
    <property type="protein sequence ID" value="SFS60241.1"/>
    <property type="molecule type" value="Genomic_DNA"/>
</dbReference>
<dbReference type="STRING" id="593133.SAMN04488006_2283"/>
<evidence type="ECO:0000256" key="2">
    <source>
        <dbReference type="SAM" id="Coils"/>
    </source>
</evidence>
<organism evidence="6 7">
    <name type="scientific">Lutibacter maritimus</name>
    <dbReference type="NCBI Taxonomy" id="593133"/>
    <lineage>
        <taxon>Bacteria</taxon>
        <taxon>Pseudomonadati</taxon>
        <taxon>Bacteroidota</taxon>
        <taxon>Flavobacteriia</taxon>
        <taxon>Flavobacteriales</taxon>
        <taxon>Flavobacteriaceae</taxon>
        <taxon>Lutibacter</taxon>
    </lineage>
</organism>
<dbReference type="InterPro" id="IPR023997">
    <property type="entry name" value="TonB-dep_OMP_SusC/RagA_CS"/>
</dbReference>
<feature type="coiled-coil region" evidence="2">
    <location>
        <begin position="1764"/>
        <end position="1821"/>
    </location>
</feature>
<dbReference type="OrthoDB" id="9767116at2"/>
<dbReference type="InterPro" id="IPR037066">
    <property type="entry name" value="Plug_dom_sf"/>
</dbReference>
<dbReference type="SMART" id="SM01360">
    <property type="entry name" value="A2M"/>
    <property type="match status" value="1"/>
</dbReference>
<evidence type="ECO:0000313" key="6">
    <source>
        <dbReference type="EMBL" id="SFS60241.1"/>
    </source>
</evidence>
<evidence type="ECO:0000259" key="5">
    <source>
        <dbReference type="SMART" id="SM01360"/>
    </source>
</evidence>
<feature type="domain" description="Alpha-2-macroglobulin" evidence="5">
    <location>
        <begin position="1414"/>
        <end position="1504"/>
    </location>
</feature>
<dbReference type="Gene3D" id="2.60.40.1930">
    <property type="match status" value="1"/>
</dbReference>
<feature type="signal peptide" evidence="3">
    <location>
        <begin position="1"/>
        <end position="19"/>
    </location>
</feature>